<dbReference type="PANTHER" id="PTHR43638:SF3">
    <property type="entry name" value="ALDEHYDE REDUCTASE"/>
    <property type="match status" value="1"/>
</dbReference>
<dbReference type="InterPro" id="IPR036812">
    <property type="entry name" value="NAD(P)_OxRdtase_dom_sf"/>
</dbReference>
<dbReference type="Proteomes" id="UP000007485">
    <property type="component" value="Chromosome"/>
</dbReference>
<accession>F0QUQ8</accession>
<dbReference type="EMBL" id="CP002529">
    <property type="protein sequence ID" value="ADY00719.1"/>
    <property type="molecule type" value="Genomic_DNA"/>
</dbReference>
<protein>
    <submittedName>
        <fullName evidence="2">Aldo/keto reductase</fullName>
    </submittedName>
</protein>
<name>F0QUQ8_VULM7</name>
<evidence type="ECO:0000313" key="2">
    <source>
        <dbReference type="EMBL" id="ADY00719.1"/>
    </source>
</evidence>
<organism evidence="2 3">
    <name type="scientific">Vulcanisaeta moutnovskia (strain 768-28)</name>
    <dbReference type="NCBI Taxonomy" id="985053"/>
    <lineage>
        <taxon>Archaea</taxon>
        <taxon>Thermoproteota</taxon>
        <taxon>Thermoprotei</taxon>
        <taxon>Thermoproteales</taxon>
        <taxon>Thermoproteaceae</taxon>
        <taxon>Vulcanisaeta</taxon>
    </lineage>
</organism>
<dbReference type="Pfam" id="PF00248">
    <property type="entry name" value="Aldo_ket_red"/>
    <property type="match status" value="1"/>
</dbReference>
<dbReference type="GeneID" id="10288160"/>
<dbReference type="InterPro" id="IPR018170">
    <property type="entry name" value="Aldo/ket_reductase_CS"/>
</dbReference>
<dbReference type="Gene3D" id="3.20.20.100">
    <property type="entry name" value="NADP-dependent oxidoreductase domain"/>
    <property type="match status" value="1"/>
</dbReference>
<dbReference type="STRING" id="985053.VMUT_0508"/>
<dbReference type="PROSITE" id="PS00062">
    <property type="entry name" value="ALDOKETO_REDUCTASE_2"/>
    <property type="match status" value="1"/>
</dbReference>
<sequence>MPLSKDTKYIKSINGKVSVIGMGTWGLGGGFWSPDYSNDEGWVKVLRRGIELGMTLIDTAEMYGGGHAEELVGRAIRGFPREELFIVTKVWPTHSKYNDAIKSARASRERLGTYIDLYLLHWPATDVPICETMKAFERLIDDGVVRFVGLSNFDVEGIERARQCFSKYDIAAVENRYSLLHRVDETSVIPYVQRNGMLYLAYTPLEKGEFANNEFLRSIGGKYGKSAIQVVLNWYIGIDNLVSIPKAGRLEHVEENAGAMGWRLNKEDWDAISNHFRRA</sequence>
<dbReference type="eggNOG" id="arCOG01619">
    <property type="taxonomic scope" value="Archaea"/>
</dbReference>
<proteinExistence type="predicted"/>
<dbReference type="RefSeq" id="WP_013603882.1">
    <property type="nucleotide sequence ID" value="NC_015151.1"/>
</dbReference>
<feature type="domain" description="NADP-dependent oxidoreductase" evidence="1">
    <location>
        <begin position="20"/>
        <end position="274"/>
    </location>
</feature>
<evidence type="ECO:0000313" key="3">
    <source>
        <dbReference type="Proteomes" id="UP000007485"/>
    </source>
</evidence>
<evidence type="ECO:0000259" key="1">
    <source>
        <dbReference type="Pfam" id="PF00248"/>
    </source>
</evidence>
<dbReference type="InterPro" id="IPR020471">
    <property type="entry name" value="AKR"/>
</dbReference>
<dbReference type="AlphaFoldDB" id="F0QUQ8"/>
<dbReference type="HOGENOM" id="CLU_023205_2_3_2"/>
<dbReference type="OrthoDB" id="275427at2157"/>
<dbReference type="InterPro" id="IPR023210">
    <property type="entry name" value="NADP_OxRdtase_dom"/>
</dbReference>
<dbReference type="KEGG" id="vmo:VMUT_0508"/>
<gene>
    <name evidence="2" type="ordered locus">VMUT_0508</name>
</gene>
<dbReference type="GO" id="GO:0016491">
    <property type="term" value="F:oxidoreductase activity"/>
    <property type="evidence" value="ECO:0007669"/>
    <property type="project" value="InterPro"/>
</dbReference>
<keyword evidence="3" id="KW-1185">Reference proteome</keyword>
<dbReference type="CDD" id="cd19072">
    <property type="entry name" value="AKR_AKR3F1-like"/>
    <property type="match status" value="1"/>
</dbReference>
<dbReference type="PANTHER" id="PTHR43638">
    <property type="entry name" value="OXIDOREDUCTASE, ALDO/KETO REDUCTASE FAMILY PROTEIN"/>
    <property type="match status" value="1"/>
</dbReference>
<dbReference type="SUPFAM" id="SSF51430">
    <property type="entry name" value="NAD(P)-linked oxidoreductase"/>
    <property type="match status" value="1"/>
</dbReference>
<dbReference type="PRINTS" id="PR00069">
    <property type="entry name" value="ALDKETRDTASE"/>
</dbReference>
<reference evidence="2 3" key="1">
    <citation type="journal article" date="2011" name="J. Bacteriol.">
        <title>Complete genome sequence of 'Vulcanisaeta moutnovskia' strain 768-28, a novel member of the hyperthermophilic crenarchaeal genus vulcanisaeta.</title>
        <authorList>
            <person name="Gumerov V.M."/>
            <person name="Mardanov A.V."/>
            <person name="Beletsky A.V."/>
            <person name="Prokofeva M.I."/>
            <person name="Bonch-Osmolovskaya E.A."/>
            <person name="Ravin N.V."/>
            <person name="Skryabin K.G."/>
        </authorList>
    </citation>
    <scope>NUCLEOTIDE SEQUENCE [LARGE SCALE GENOMIC DNA]</scope>
    <source>
        <strain evidence="2 3">768-28</strain>
    </source>
</reference>